<keyword evidence="1" id="KW-1133">Transmembrane helix</keyword>
<evidence type="ECO:0000313" key="2">
    <source>
        <dbReference type="EMBL" id="MCZ8514380.1"/>
    </source>
</evidence>
<gene>
    <name evidence="2" type="ORF">O9H85_18525</name>
</gene>
<evidence type="ECO:0000313" key="3">
    <source>
        <dbReference type="Proteomes" id="UP001527882"/>
    </source>
</evidence>
<keyword evidence="1" id="KW-0472">Membrane</keyword>
<name>A0ABT4QBX6_9BACL</name>
<keyword evidence="1" id="KW-0812">Transmembrane</keyword>
<dbReference type="Proteomes" id="UP001527882">
    <property type="component" value="Unassembled WGS sequence"/>
</dbReference>
<dbReference type="EMBL" id="JAQAGZ010000011">
    <property type="protein sequence ID" value="MCZ8514380.1"/>
    <property type="molecule type" value="Genomic_DNA"/>
</dbReference>
<protein>
    <recommendedName>
        <fullName evidence="4">DUF5808 domain-containing protein</fullName>
    </recommendedName>
</protein>
<dbReference type="RefSeq" id="WP_269882894.1">
    <property type="nucleotide sequence ID" value="NZ_JAQAGZ010000011.1"/>
</dbReference>
<proteinExistence type="predicted"/>
<keyword evidence="3" id="KW-1185">Reference proteome</keyword>
<evidence type="ECO:0008006" key="4">
    <source>
        <dbReference type="Google" id="ProtNLM"/>
    </source>
</evidence>
<reference evidence="2 3" key="1">
    <citation type="submission" date="2022-12" db="EMBL/GenBank/DDBJ databases">
        <title>Draft genome sequence of Paenibacillus sp. dW9.</title>
        <authorList>
            <person name="Choi E.-W."/>
            <person name="Kim D.-U."/>
        </authorList>
    </citation>
    <scope>NUCLEOTIDE SEQUENCE [LARGE SCALE GENOMIC DNA]</scope>
    <source>
        <strain evidence="3">dW9</strain>
    </source>
</reference>
<accession>A0ABT4QBX6</accession>
<sequence>MDPNSRVPREITYRIGWKRGRMIPHDPLEPLESGGPSEPPKTISPWERINRSAVWKTVPLGEGRFVLMAAAVLPALLFAMFLWMVYELARWA</sequence>
<organism evidence="2 3">
    <name type="scientific">Paenibacillus gyeongsangnamensis</name>
    <dbReference type="NCBI Taxonomy" id="3388067"/>
    <lineage>
        <taxon>Bacteria</taxon>
        <taxon>Bacillati</taxon>
        <taxon>Bacillota</taxon>
        <taxon>Bacilli</taxon>
        <taxon>Bacillales</taxon>
        <taxon>Paenibacillaceae</taxon>
        <taxon>Paenibacillus</taxon>
    </lineage>
</organism>
<comment type="caution">
    <text evidence="2">The sequence shown here is derived from an EMBL/GenBank/DDBJ whole genome shotgun (WGS) entry which is preliminary data.</text>
</comment>
<evidence type="ECO:0000256" key="1">
    <source>
        <dbReference type="SAM" id="Phobius"/>
    </source>
</evidence>
<feature type="transmembrane region" description="Helical" evidence="1">
    <location>
        <begin position="65"/>
        <end position="86"/>
    </location>
</feature>